<dbReference type="AlphaFoldDB" id="A0A699GYQ0"/>
<evidence type="ECO:0000313" key="2">
    <source>
        <dbReference type="EMBL" id="GEW85149.1"/>
    </source>
</evidence>
<gene>
    <name evidence="2" type="ORF">Tci_257125</name>
</gene>
<keyword evidence="1" id="KW-0812">Transmembrane</keyword>
<accession>A0A699GYQ0</accession>
<keyword evidence="1" id="KW-0472">Membrane</keyword>
<sequence>MPSFDPTCYSGDRNSFTYDSKSNLVDDSPNDFNPPPQTPTYSYEFCGNDAYYGLDCPLQVPFSYDPEPCWSCGALYTTDYCCSKGSLRDWIICDLNKTPDLSQRPPQNYPKCGNSVDGQYYQGCALLRKKFKEDLFKYFIKNGILQDFQDASEPSNDNTNVVIALQEPFIVKQDPGENSSQSPPYNNHHCCYDCSEALEDIFCRQCTCELYGKVYINTPSWNCHTVCYNDDDDDEDCTIAITPQEPDNSLSMGDEHLDTISATKSDEFIKSSIENLVSKPSESEGEHEHSKENLFKPFFDEEIISMKIDPHHFNGEFDLIESLLNHDSMIISSSSKNDSLFDKFSGELTLLKSNPPGINETDYDHEEETSLVKRLLYDSSSPRPLEEFIFENYDAAIESFSPSPIPIEDSDSFMEEIDLSFTPDDPTPPGIKEDDYDSEKDFSSLKKCLAIIPFHFLKISHFILIFLHPIVLLLNYRMGHEASQPSIEGPMMIYEKNTSILGVSFLHFYPP</sequence>
<organism evidence="2">
    <name type="scientific">Tanacetum cinerariifolium</name>
    <name type="common">Dalmatian daisy</name>
    <name type="synonym">Chrysanthemum cinerariifolium</name>
    <dbReference type="NCBI Taxonomy" id="118510"/>
    <lineage>
        <taxon>Eukaryota</taxon>
        <taxon>Viridiplantae</taxon>
        <taxon>Streptophyta</taxon>
        <taxon>Embryophyta</taxon>
        <taxon>Tracheophyta</taxon>
        <taxon>Spermatophyta</taxon>
        <taxon>Magnoliopsida</taxon>
        <taxon>eudicotyledons</taxon>
        <taxon>Gunneridae</taxon>
        <taxon>Pentapetalae</taxon>
        <taxon>asterids</taxon>
        <taxon>campanulids</taxon>
        <taxon>Asterales</taxon>
        <taxon>Asteraceae</taxon>
        <taxon>Asteroideae</taxon>
        <taxon>Anthemideae</taxon>
        <taxon>Anthemidinae</taxon>
        <taxon>Tanacetum</taxon>
    </lineage>
</organism>
<feature type="transmembrane region" description="Helical" evidence="1">
    <location>
        <begin position="452"/>
        <end position="474"/>
    </location>
</feature>
<comment type="caution">
    <text evidence="2">The sequence shown here is derived from an EMBL/GenBank/DDBJ whole genome shotgun (WGS) entry which is preliminary data.</text>
</comment>
<evidence type="ECO:0000256" key="1">
    <source>
        <dbReference type="SAM" id="Phobius"/>
    </source>
</evidence>
<evidence type="ECO:0008006" key="3">
    <source>
        <dbReference type="Google" id="ProtNLM"/>
    </source>
</evidence>
<proteinExistence type="predicted"/>
<protein>
    <recommendedName>
        <fullName evidence="3">Pre-mRNA splicing Prp18-interacting factor</fullName>
    </recommendedName>
</protein>
<dbReference type="EMBL" id="BKCJ010076973">
    <property type="protein sequence ID" value="GEW85149.1"/>
    <property type="molecule type" value="Genomic_DNA"/>
</dbReference>
<reference evidence="2" key="1">
    <citation type="journal article" date="2019" name="Sci. Rep.">
        <title>Draft genome of Tanacetum cinerariifolium, the natural source of mosquito coil.</title>
        <authorList>
            <person name="Yamashiro T."/>
            <person name="Shiraishi A."/>
            <person name="Satake H."/>
            <person name="Nakayama K."/>
        </authorList>
    </citation>
    <scope>NUCLEOTIDE SEQUENCE</scope>
</reference>
<keyword evidence="1" id="KW-1133">Transmembrane helix</keyword>
<name>A0A699GYQ0_TANCI</name>